<accession>A0AAE4QTI5</accession>
<organism evidence="1 2">
    <name type="scientific">Leptospira ellisii</name>
    <dbReference type="NCBI Taxonomy" id="2023197"/>
    <lineage>
        <taxon>Bacteria</taxon>
        <taxon>Pseudomonadati</taxon>
        <taxon>Spirochaetota</taxon>
        <taxon>Spirochaetia</taxon>
        <taxon>Leptospirales</taxon>
        <taxon>Leptospiraceae</taxon>
        <taxon>Leptospira</taxon>
    </lineage>
</organism>
<keyword evidence="2" id="KW-1185">Reference proteome</keyword>
<reference evidence="1 2" key="1">
    <citation type="journal article" date="2018" name="Microb. Genom.">
        <title>Deciphering the unexplored Leptospira diversity from soils uncovers genomic evolution to virulence.</title>
        <authorList>
            <person name="Thibeaux R."/>
            <person name="Iraola G."/>
            <person name="Ferres I."/>
            <person name="Bierque E."/>
            <person name="Girault D."/>
            <person name="Soupe-Gilbert M.E."/>
            <person name="Picardeau M."/>
            <person name="Goarant C."/>
        </authorList>
    </citation>
    <scope>NUCLEOTIDE SEQUENCE [LARGE SCALE GENOMIC DNA]</scope>
    <source>
        <strain evidence="1 2">ATI7-C-A5</strain>
    </source>
</reference>
<dbReference type="AlphaFoldDB" id="A0AAE4QTI5"/>
<dbReference type="Proteomes" id="UP000232122">
    <property type="component" value="Unassembled WGS sequence"/>
</dbReference>
<evidence type="ECO:0000313" key="2">
    <source>
        <dbReference type="Proteomes" id="UP000232122"/>
    </source>
</evidence>
<gene>
    <name evidence="1" type="ORF">CH379_019945</name>
</gene>
<name>A0AAE4QTI5_9LEPT</name>
<protein>
    <submittedName>
        <fullName evidence="1">Toxin HINT domain protein</fullName>
    </submittedName>
</protein>
<proteinExistence type="predicted"/>
<comment type="caution">
    <text evidence="1">The sequence shown here is derived from an EMBL/GenBank/DDBJ whole genome shotgun (WGS) entry which is preliminary data.</text>
</comment>
<evidence type="ECO:0000313" key="1">
    <source>
        <dbReference type="EMBL" id="MDV6237902.1"/>
    </source>
</evidence>
<sequence>MSKTDALLDGNKTAPSPSDISVMVRLAKNKMVSDFKKTLDNDAPHNYELENGLFDPSDAVGAFNDFVQGVTSGDSTSCFNKSVKDCATSAVNSGLLVGEVPGGEYGVWQFSQFYPILKTKKEMDKRKAMMDQARNVRKSGMGRLYGQLGAIGEGIGATLNGIGEFVGAGVQGIINIVKSAGEDGLKAYGSYMIGDYKGVEKYGKSTFQKADKEAAKSEKQMSQALEKSVQGLIYAMSGIVDIVLLGVEIATDSVLSILTLGSLNNQNTGLTGKYNEG</sequence>
<dbReference type="EMBL" id="NPEF02000057">
    <property type="protein sequence ID" value="MDV6237902.1"/>
    <property type="molecule type" value="Genomic_DNA"/>
</dbReference>
<feature type="non-terminal residue" evidence="1">
    <location>
        <position position="277"/>
    </location>
</feature>